<feature type="compositionally biased region" description="Basic residues" evidence="2">
    <location>
        <begin position="1091"/>
        <end position="1104"/>
    </location>
</feature>
<dbReference type="PANTHER" id="PTHR13271">
    <property type="entry name" value="UNCHARACTERIZED PUTATIVE METHYLTRANSFERASE"/>
    <property type="match status" value="1"/>
</dbReference>
<feature type="compositionally biased region" description="Basic and acidic residues" evidence="2">
    <location>
        <begin position="1149"/>
        <end position="1172"/>
    </location>
</feature>
<evidence type="ECO:0000259" key="3">
    <source>
        <dbReference type="PROSITE" id="PS50102"/>
    </source>
</evidence>
<feature type="compositionally biased region" description="Basic residues" evidence="2">
    <location>
        <begin position="1192"/>
        <end position="1204"/>
    </location>
</feature>
<dbReference type="Gene3D" id="3.30.70.330">
    <property type="match status" value="1"/>
</dbReference>
<evidence type="ECO:0000313" key="5">
    <source>
        <dbReference type="Proteomes" id="UP001530293"/>
    </source>
</evidence>
<evidence type="ECO:0000313" key="4">
    <source>
        <dbReference type="EMBL" id="KAL3770642.1"/>
    </source>
</evidence>
<feature type="compositionally biased region" description="Gly residues" evidence="2">
    <location>
        <begin position="816"/>
        <end position="825"/>
    </location>
</feature>
<feature type="compositionally biased region" description="Polar residues" evidence="2">
    <location>
        <begin position="1135"/>
        <end position="1148"/>
    </location>
</feature>
<organism evidence="4 5">
    <name type="scientific">Discostella pseudostelligera</name>
    <dbReference type="NCBI Taxonomy" id="259834"/>
    <lineage>
        <taxon>Eukaryota</taxon>
        <taxon>Sar</taxon>
        <taxon>Stramenopiles</taxon>
        <taxon>Ochrophyta</taxon>
        <taxon>Bacillariophyta</taxon>
        <taxon>Coscinodiscophyceae</taxon>
        <taxon>Thalassiosirophycidae</taxon>
        <taxon>Stephanodiscales</taxon>
        <taxon>Stephanodiscaceae</taxon>
        <taxon>Discostella</taxon>
    </lineage>
</organism>
<dbReference type="SMART" id="SM00360">
    <property type="entry name" value="RRM"/>
    <property type="match status" value="1"/>
</dbReference>
<feature type="compositionally biased region" description="Basic and acidic residues" evidence="2">
    <location>
        <begin position="1063"/>
        <end position="1090"/>
    </location>
</feature>
<dbReference type="PANTHER" id="PTHR13271:SF151">
    <property type="entry name" value="SET DOMAIN-CONTAINING PROTEIN 4"/>
    <property type="match status" value="1"/>
</dbReference>
<dbReference type="InterPro" id="IPR000504">
    <property type="entry name" value="RRM_dom"/>
</dbReference>
<evidence type="ECO:0000256" key="2">
    <source>
        <dbReference type="SAM" id="MobiDB-lite"/>
    </source>
</evidence>
<dbReference type="SUPFAM" id="SSF54928">
    <property type="entry name" value="RNA-binding domain, RBD"/>
    <property type="match status" value="1"/>
</dbReference>
<keyword evidence="1" id="KW-0694">RNA-binding</keyword>
<proteinExistence type="predicted"/>
<comment type="caution">
    <text evidence="4">The sequence shown here is derived from an EMBL/GenBank/DDBJ whole genome shotgun (WGS) entry which is preliminary data.</text>
</comment>
<dbReference type="Pfam" id="PF00076">
    <property type="entry name" value="RRM_1"/>
    <property type="match status" value="1"/>
</dbReference>
<feature type="compositionally biased region" description="Basic residues" evidence="2">
    <location>
        <begin position="1173"/>
        <end position="1184"/>
    </location>
</feature>
<dbReference type="InterPro" id="IPR012677">
    <property type="entry name" value="Nucleotide-bd_a/b_plait_sf"/>
</dbReference>
<dbReference type="EMBL" id="JALLBG020000038">
    <property type="protein sequence ID" value="KAL3770642.1"/>
    <property type="molecule type" value="Genomic_DNA"/>
</dbReference>
<feature type="region of interest" description="Disordered" evidence="2">
    <location>
        <begin position="925"/>
        <end position="949"/>
    </location>
</feature>
<dbReference type="InterPro" id="IPR050600">
    <property type="entry name" value="SETD3_SETD6_MTase"/>
</dbReference>
<reference evidence="4 5" key="1">
    <citation type="submission" date="2024-10" db="EMBL/GenBank/DDBJ databases">
        <title>Updated reference genomes for cyclostephanoid diatoms.</title>
        <authorList>
            <person name="Roberts W.R."/>
            <person name="Alverson A.J."/>
        </authorList>
    </citation>
    <scope>NUCLEOTIDE SEQUENCE [LARGE SCALE GENOMIC DNA]</scope>
    <source>
        <strain evidence="4 5">AJA232-27</strain>
    </source>
</reference>
<feature type="region of interest" description="Disordered" evidence="2">
    <location>
        <begin position="792"/>
        <end position="847"/>
    </location>
</feature>
<keyword evidence="5" id="KW-1185">Reference proteome</keyword>
<feature type="domain" description="RRM" evidence="3">
    <location>
        <begin position="846"/>
        <end position="926"/>
    </location>
</feature>
<name>A0ABD3N4C2_9STRA</name>
<dbReference type="InterPro" id="IPR046341">
    <property type="entry name" value="SET_dom_sf"/>
</dbReference>
<dbReference type="SUPFAM" id="SSF82199">
    <property type="entry name" value="SET domain"/>
    <property type="match status" value="1"/>
</dbReference>
<dbReference type="PROSITE" id="PS50102">
    <property type="entry name" value="RRM"/>
    <property type="match status" value="1"/>
</dbReference>
<sequence length="1204" mass="132308">MTYNDIIQEGIPEGGSACLKSRLIRFRKWATKSAKITVHGALCIVNGEATDGTRNAPVLVFETARTTDPRTGGGGGGGSMSSLSVGGLNNHINSSSSASSSLGGGGGSSAGSSSEVRCGAIDNLSDQALYDRSIGCQVRTVRELKKDEIALSIPVSAMITPDLIALSDAGQAILACCSSSGSSSVEDTNNINFWNAFGVTSALEKVQFEKIAQSNGTQLLVKILQERKKVETALMKGEEIAMEVNERGDIDDINSMQPKKLAPLGSVSHRAPFLAFLIHQRFANEQSPPVAENNYLISEDVPETFAPYARTLPSSVCVPICWKRNELALLAGCIPGMPALQKVAARTMQLATELVALVDAGLMYRFPTIFTPGMITWDRWVWAAAVYESRVLSMSSLPSWIWSDATSPSRVWESCGVMVPFLDMLNHEDNAAQVCWKNATTAEADEDEASVKRLNLITNEKTKKHMQIYRNYGVLDNEQFMLQYGFTRMSNPADKVRIAWALVDGVGGVPPPKDYEQDGSVSIPVSQLVYESSDPDSLKAWWTEQRLALLGYTVQNNADTMELLKRGKKITFCAFNNGKIDHALLAVAVVATLPPAKVEEMHSKLSSSTPSKPLEGFVLDLVCQNTVQLYLRFLFSKKLEKLLQSLNSCLKDHFNSVQLWTKASMGGLNYVAESGDGAMSIDGGGGENSSTVVGWQSFFDSYVWYSTMEVEERYYSMAPDSCVLSLYDGHVRSLQTTLDIVATEAALNDNMKRLLEDLGCVIDSTASYPTLADMKPAGHPFVAVVTESVDDQVMSKNSGEEMKPQDPPKKDDQGNTGLGNNGQGNGNKRDRDRRKDKSKGDRPPAIKLHIGNLSYKTLPNQLYDFFTSLYGKGSVLECHIPTERDTGNSRGFGFVTMPENHAKAALESGRKHEMDGRILKVAESNSVGSGKAKQGGRNNMPPAPSSDRCSNCGYRPRWCTCNPNMMPMNMGRGGPPPPDYMYGMRPYMPPPMMGGGPGYGHPHDMDDRYMGGGDGHGWGGGGNFGGVGNRRSFSRSPSYRRERDRGHRRSRSYSRSRSRSYSRGRDRSDRHRDRGRHDDGRRRYDDDSRRGSSRRYRSKSRSRSRQRDSPVSPNRGRPNDDAGNFSDDPEAGRSLSRSLSPNDGNTMDRTSKKRDGKDASGRSDGRSRSRDHGSRRRKRSKGSRRGKESSKRRGGSRSRSRDRH</sequence>
<feature type="compositionally biased region" description="Basic and acidic residues" evidence="2">
    <location>
        <begin position="798"/>
        <end position="813"/>
    </location>
</feature>
<dbReference type="InterPro" id="IPR035979">
    <property type="entry name" value="RBD_domain_sf"/>
</dbReference>
<feature type="compositionally biased region" description="Basic residues" evidence="2">
    <location>
        <begin position="1046"/>
        <end position="1062"/>
    </location>
</feature>
<dbReference type="Gene3D" id="3.90.1410.10">
    <property type="entry name" value="set domain protein methyltransferase, domain 1"/>
    <property type="match status" value="1"/>
</dbReference>
<protein>
    <recommendedName>
        <fullName evidence="3">RRM domain-containing protein</fullName>
    </recommendedName>
</protein>
<dbReference type="CDD" id="cd10527">
    <property type="entry name" value="SET_LSMT"/>
    <property type="match status" value="1"/>
</dbReference>
<dbReference type="GO" id="GO:0003723">
    <property type="term" value="F:RNA binding"/>
    <property type="evidence" value="ECO:0007669"/>
    <property type="project" value="UniProtKB-UniRule"/>
</dbReference>
<feature type="region of interest" description="Disordered" evidence="2">
    <location>
        <begin position="1020"/>
        <end position="1204"/>
    </location>
</feature>
<dbReference type="AlphaFoldDB" id="A0ABD3N4C2"/>
<accession>A0ABD3N4C2</accession>
<feature type="compositionally biased region" description="Basic and acidic residues" evidence="2">
    <location>
        <begin position="827"/>
        <end position="844"/>
    </location>
</feature>
<dbReference type="Proteomes" id="UP001530293">
    <property type="component" value="Unassembled WGS sequence"/>
</dbReference>
<evidence type="ECO:0000256" key="1">
    <source>
        <dbReference type="PROSITE-ProRule" id="PRU00176"/>
    </source>
</evidence>
<gene>
    <name evidence="4" type="ORF">ACHAWU_004341</name>
</gene>